<evidence type="ECO:0000256" key="1">
    <source>
        <dbReference type="ARBA" id="ARBA00001412"/>
    </source>
</evidence>
<evidence type="ECO:0000256" key="2">
    <source>
        <dbReference type="ARBA" id="ARBA00007401"/>
    </source>
</evidence>
<dbReference type="Pfam" id="PF02837">
    <property type="entry name" value="Glyco_hydro_2_N"/>
    <property type="match status" value="1"/>
</dbReference>
<dbReference type="InterPro" id="IPR036156">
    <property type="entry name" value="Beta-gal/glucu_dom_sf"/>
</dbReference>
<dbReference type="InterPro" id="IPR006103">
    <property type="entry name" value="Glyco_hydro_2_cat"/>
</dbReference>
<dbReference type="GO" id="GO:0009341">
    <property type="term" value="C:beta-galactosidase complex"/>
    <property type="evidence" value="ECO:0007669"/>
    <property type="project" value="InterPro"/>
</dbReference>
<reference evidence="10 12" key="1">
    <citation type="submission" date="2009-11" db="EMBL/GenBank/DDBJ databases">
        <authorList>
            <person name="Weinstock G."/>
            <person name="Sodergren E."/>
            <person name="Clifton S."/>
            <person name="Fulton L."/>
            <person name="Fulton B."/>
            <person name="Courtney L."/>
            <person name="Fronick C."/>
            <person name="Harrison M."/>
            <person name="Strong C."/>
            <person name="Farmer C."/>
            <person name="Delahaunty K."/>
            <person name="Markovic C."/>
            <person name="Hall O."/>
            <person name="Minx P."/>
            <person name="Tomlinson C."/>
            <person name="Mitreva M."/>
            <person name="Nelson J."/>
            <person name="Hou S."/>
            <person name="Wollam A."/>
            <person name="Pepin K.H."/>
            <person name="Johnson M."/>
            <person name="Bhonagiri V."/>
            <person name="Nash W.E."/>
            <person name="Warren W."/>
            <person name="Chinwalla A."/>
            <person name="Mardis E.R."/>
            <person name="Wilson R.K."/>
        </authorList>
    </citation>
    <scope>NUCLEOTIDE SEQUENCE [LARGE SCALE GENOMIC DNA]</scope>
    <source>
        <strain evidence="10 12">DSM 20093</strain>
    </source>
</reference>
<reference evidence="11 13" key="2">
    <citation type="submission" date="2014-03" db="EMBL/GenBank/DDBJ databases">
        <title>Genomics of Bifidobacteria.</title>
        <authorList>
            <person name="Ventura M."/>
            <person name="Milani C."/>
            <person name="Lugli G.A."/>
        </authorList>
    </citation>
    <scope>NUCLEOTIDE SEQUENCE [LARGE SCALE GENOMIC DNA]</scope>
    <source>
        <strain evidence="11 13">LMG 11596</strain>
    </source>
</reference>
<dbReference type="InterPro" id="IPR006102">
    <property type="entry name" value="Ig-like_GH2"/>
</dbReference>
<evidence type="ECO:0000256" key="5">
    <source>
        <dbReference type="ARBA" id="ARBA00022801"/>
    </source>
</evidence>
<feature type="domain" description="Beta galactosidase small chain/" evidence="9">
    <location>
        <begin position="842"/>
        <end position="1222"/>
    </location>
</feature>
<dbReference type="PRINTS" id="PR00132">
    <property type="entry name" value="GLHYDRLASE2"/>
</dbReference>
<dbReference type="InterPro" id="IPR023232">
    <property type="entry name" value="Glyco_hydro_2_AS"/>
</dbReference>
<dbReference type="InterPro" id="IPR011013">
    <property type="entry name" value="Gal_mutarotase_sf_dom"/>
</dbReference>
<dbReference type="Pfam" id="PF02929">
    <property type="entry name" value="Bgal_small_N"/>
    <property type="match status" value="1"/>
</dbReference>
<name>D1NUF8_9BIFI</name>
<dbReference type="InterPro" id="IPR014718">
    <property type="entry name" value="GH-type_carb-bd"/>
</dbReference>
<dbReference type="EMBL" id="ABXB03000002">
    <property type="protein sequence ID" value="EFA23362.1"/>
    <property type="molecule type" value="Genomic_DNA"/>
</dbReference>
<dbReference type="Gene3D" id="2.60.120.260">
    <property type="entry name" value="Galactose-binding domain-like"/>
    <property type="match status" value="1"/>
</dbReference>
<dbReference type="EC" id="3.2.1.23" evidence="3 8"/>
<dbReference type="Gene3D" id="2.60.40.10">
    <property type="entry name" value="Immunoglobulins"/>
    <property type="match status" value="1"/>
</dbReference>
<evidence type="ECO:0000313" key="12">
    <source>
        <dbReference type="Proteomes" id="UP000003656"/>
    </source>
</evidence>
<protein>
    <recommendedName>
        <fullName evidence="4 8">Beta-galactosidase</fullName>
        <ecNumber evidence="3 8">3.2.1.23</ecNumber>
    </recommendedName>
    <alternativeName>
        <fullName evidence="7 8">Lactase</fullName>
    </alternativeName>
</protein>
<accession>D1NUF8</accession>
<evidence type="ECO:0000256" key="4">
    <source>
        <dbReference type="ARBA" id="ARBA00013303"/>
    </source>
</evidence>
<dbReference type="SUPFAM" id="SSF74650">
    <property type="entry name" value="Galactose mutarotase-like"/>
    <property type="match status" value="1"/>
</dbReference>
<dbReference type="InterPro" id="IPR006101">
    <property type="entry name" value="Glyco_hydro_2"/>
</dbReference>
<dbReference type="PROSITE" id="PS00719">
    <property type="entry name" value="GLYCOSYL_HYDROL_F2_1"/>
    <property type="match status" value="1"/>
</dbReference>
<dbReference type="PANTHER" id="PTHR46323:SF2">
    <property type="entry name" value="BETA-GALACTOSIDASE"/>
    <property type="match status" value="1"/>
</dbReference>
<dbReference type="STRING" id="561180.BIFGAL_03481"/>
<dbReference type="Gene3D" id="2.70.98.10">
    <property type="match status" value="1"/>
</dbReference>
<dbReference type="InterPro" id="IPR008979">
    <property type="entry name" value="Galactose-bd-like_sf"/>
</dbReference>
<evidence type="ECO:0000256" key="7">
    <source>
        <dbReference type="ARBA" id="ARBA00032230"/>
    </source>
</evidence>
<dbReference type="OrthoDB" id="9762066at2"/>
<dbReference type="SUPFAM" id="SSF49785">
    <property type="entry name" value="Galactose-binding domain-like"/>
    <property type="match status" value="1"/>
</dbReference>
<evidence type="ECO:0000313" key="13">
    <source>
        <dbReference type="Proteomes" id="UP000029074"/>
    </source>
</evidence>
<dbReference type="SMART" id="SM01038">
    <property type="entry name" value="Bgal_small_N"/>
    <property type="match status" value="1"/>
</dbReference>
<dbReference type="SUPFAM" id="SSF49303">
    <property type="entry name" value="beta-Galactosidase/glucuronidase domain"/>
    <property type="match status" value="1"/>
</dbReference>
<sequence>MFIPRYFEDLHVLHDGCEPNRAYYIPASHPMDTSVDRRLDSDRFQLLSGEWDFKYYSSLLDLDAEVSAAKNAFSPAFYDLGFAPTPSAGYTTTPVPSVWQQQGFDHHQYTNVRYPIPLDPPFVPQHNPCAVYLRQFDYEPDESAPRAFLNFEGVDSCFYVWLNGDFVGYSQVSHSTSEFEVTDFVQPGDNTLAVLVLKWCDGTYLEDQDKFRMSGIFRDVYLLTRPTSGIRDYFVHTSLHEGQAHVSIDIDFRDGHVCPVTVVLRDTSGAEVAAGVSQPNAGIMAEPAEWSDDPTGEGGSFVARATAELTVPNAHAWNAEDPYCYTLELSCAGEAMMQPLGLRQISLDTPDGRHQRVLLNGSPITIHGVNRHDCDPVTGYTISTEQMLADLELMKQHNVNGIRTSHYPNAPQYYDLFDRMGFYVVAEADYEAHGAAAQIRPSTGNPAQDAKHAELDWNALIANNPEFTDATVDRVRRSVERDKNHASILFWSMGNEGAYGCCQEAALAWTKRFDPSRLTHYESARYVEPGGHDAHDYRNIDVHSRMYASIEEIEAYFAPDGPKPDASGDVDGANGENGLRIDGQVKPYLLCEYSHAMGNGPGDLEDYFACMQRFDGMIGGYVWEWCDHAIDRGVNADGQRIYAYGGDSRETLHDGNFCVDGLVSPDRTPHSGLDEFKNVHRPARIVAADWKRGTVTVRNMLDFVRLGDAVTIMWELYDDGIMQRYHLLSEAAAQQLDIAAHATAEIPLENFPTLDELGSEHGKLTVVVRYLTRQPVTRGTIGVTYGEPGDRIMDELFELGFDEVVVDASAHNRWVAQQHAEIAGGDEQGDVIGVAETSSHYVITGSQWRYTLNKRTGMFDEMGFANRSLLRRPMDVQIWRAPTDNDRMIAEQWRQAQYDQAYVRAYDVAVQAVASSGVASAGRDDAGLDAGAGATDVTDLSGALNPADTLDVTAIEIKARLGLVAAGVQRIATMDAVWTVHADGAVALHMDVHRAPGFPYLPRFGLRLFVPRSMPNVTYCGLGPNESYVDKHRSCWHGVFEGTPETLGEHEIRPQENGNHHDCSWAMIAGDGCALLALAGDGMDASEGVVAREKAGALERADAAERGIASALETHGIAAGDAGAVAADAGILAEADAGANATDRGECHTVAGVDTFDFQALPYTAEAMTAAAHDYELRRCEDANVINLDVMQSGVGSNSCGPELAKRYRLDAEDFTFAITLRPIAN</sequence>
<comment type="similarity">
    <text evidence="2 8">Belongs to the glycosyl hydrolase 2 family.</text>
</comment>
<evidence type="ECO:0000313" key="10">
    <source>
        <dbReference type="EMBL" id="EFA23362.1"/>
    </source>
</evidence>
<dbReference type="InterPro" id="IPR017853">
    <property type="entry name" value="GH"/>
</dbReference>
<dbReference type="SUPFAM" id="SSF51445">
    <property type="entry name" value="(Trans)glycosidases"/>
    <property type="match status" value="1"/>
</dbReference>
<dbReference type="AlphaFoldDB" id="D1NUF8"/>
<dbReference type="Gene3D" id="3.20.20.80">
    <property type="entry name" value="Glycosidases"/>
    <property type="match status" value="1"/>
</dbReference>
<dbReference type="GO" id="GO:0030246">
    <property type="term" value="F:carbohydrate binding"/>
    <property type="evidence" value="ECO:0007669"/>
    <property type="project" value="InterPro"/>
</dbReference>
<dbReference type="PANTHER" id="PTHR46323">
    <property type="entry name" value="BETA-GALACTOSIDASE"/>
    <property type="match status" value="1"/>
</dbReference>
<dbReference type="Pfam" id="PF02836">
    <property type="entry name" value="Glyco_hydro_2_C"/>
    <property type="match status" value="1"/>
</dbReference>
<comment type="catalytic activity">
    <reaction evidence="1 8">
        <text>Hydrolysis of terminal non-reducing beta-D-galactose residues in beta-D-galactosides.</text>
        <dbReference type="EC" id="3.2.1.23"/>
    </reaction>
</comment>
<keyword evidence="5 8" id="KW-0378">Hydrolase</keyword>
<proteinExistence type="inferred from homology"/>
<comment type="caution">
    <text evidence="10">The sequence shown here is derived from an EMBL/GenBank/DDBJ whole genome shotgun (WGS) entry which is preliminary data.</text>
</comment>
<dbReference type="InterPro" id="IPR050347">
    <property type="entry name" value="Bact_Beta-galactosidase"/>
</dbReference>
<evidence type="ECO:0000313" key="11">
    <source>
        <dbReference type="EMBL" id="KFI57880.1"/>
    </source>
</evidence>
<organism evidence="10 12">
    <name type="scientific">Bifidobacterium gallicum DSM 20093 = LMG 11596</name>
    <dbReference type="NCBI Taxonomy" id="561180"/>
    <lineage>
        <taxon>Bacteria</taxon>
        <taxon>Bacillati</taxon>
        <taxon>Actinomycetota</taxon>
        <taxon>Actinomycetes</taxon>
        <taxon>Bifidobacteriales</taxon>
        <taxon>Bifidobacteriaceae</taxon>
        <taxon>Bifidobacterium</taxon>
    </lineage>
</organism>
<dbReference type="eggNOG" id="COG3250">
    <property type="taxonomic scope" value="Bacteria"/>
</dbReference>
<dbReference type="GO" id="GO:0004565">
    <property type="term" value="F:beta-galactosidase activity"/>
    <property type="evidence" value="ECO:0007669"/>
    <property type="project" value="UniProtKB-EC"/>
</dbReference>
<keyword evidence="6 8" id="KW-0326">Glycosidase</keyword>
<evidence type="ECO:0000256" key="8">
    <source>
        <dbReference type="RuleBase" id="RU361154"/>
    </source>
</evidence>
<dbReference type="InterPro" id="IPR006104">
    <property type="entry name" value="Glyco_hydro_2_N"/>
</dbReference>
<dbReference type="GO" id="GO:0005990">
    <property type="term" value="P:lactose catabolic process"/>
    <property type="evidence" value="ECO:0007669"/>
    <property type="project" value="TreeGrafter"/>
</dbReference>
<dbReference type="InterPro" id="IPR023230">
    <property type="entry name" value="Glyco_hydro_2_CS"/>
</dbReference>
<evidence type="ECO:0000256" key="6">
    <source>
        <dbReference type="ARBA" id="ARBA00023295"/>
    </source>
</evidence>
<evidence type="ECO:0000256" key="3">
    <source>
        <dbReference type="ARBA" id="ARBA00012756"/>
    </source>
</evidence>
<dbReference type="Pfam" id="PF00703">
    <property type="entry name" value="Glyco_hydro_2"/>
    <property type="match status" value="1"/>
</dbReference>
<dbReference type="InterPro" id="IPR013783">
    <property type="entry name" value="Ig-like_fold"/>
</dbReference>
<dbReference type="PROSITE" id="PS00608">
    <property type="entry name" value="GLYCOSYL_HYDROL_F2_2"/>
    <property type="match status" value="1"/>
</dbReference>
<gene>
    <name evidence="11" type="ORF">BGLCM_1295</name>
    <name evidence="10" type="ORF">BIFGAL_03481</name>
</gene>
<dbReference type="EMBL" id="JGYW01000008">
    <property type="protein sequence ID" value="KFI57880.1"/>
    <property type="molecule type" value="Genomic_DNA"/>
</dbReference>
<dbReference type="Proteomes" id="UP000003656">
    <property type="component" value="Unassembled WGS sequence"/>
</dbReference>
<dbReference type="Proteomes" id="UP000029074">
    <property type="component" value="Unassembled WGS sequence"/>
</dbReference>
<dbReference type="InterPro" id="IPR004199">
    <property type="entry name" value="B-gal_small/dom_5"/>
</dbReference>
<evidence type="ECO:0000259" key="9">
    <source>
        <dbReference type="SMART" id="SM01038"/>
    </source>
</evidence>
<keyword evidence="13" id="KW-1185">Reference proteome</keyword>
<dbReference type="RefSeq" id="WP_006294929.1">
    <property type="nucleotide sequence ID" value="NZ_ABXB03000002.1"/>
</dbReference>